<organism evidence="2 3">
    <name type="scientific">Peribacillus simplex NBRC 15720 = DSM 1321</name>
    <dbReference type="NCBI Taxonomy" id="1349754"/>
    <lineage>
        <taxon>Bacteria</taxon>
        <taxon>Bacillati</taxon>
        <taxon>Bacillota</taxon>
        <taxon>Bacilli</taxon>
        <taxon>Bacillales</taxon>
        <taxon>Bacillaceae</taxon>
        <taxon>Peribacillus</taxon>
    </lineage>
</organism>
<reference evidence="2 3" key="1">
    <citation type="submission" date="2016-10" db="EMBL/GenBank/DDBJ databases">
        <title>The whole genome sequencing and assembly of Bacillus simplex DSM 1321 strain.</title>
        <authorList>
            <person name="Park M.-K."/>
            <person name="Lee Y.-J."/>
            <person name="Yi H."/>
            <person name="Bahn Y.-S."/>
            <person name="Kim J.F."/>
            <person name="Lee D.-W."/>
        </authorList>
    </citation>
    <scope>NUCLEOTIDE SEQUENCE [LARGE SCALE GENOMIC DNA]</scope>
    <source>
        <strain evidence="2 3">DSM 1321</strain>
    </source>
</reference>
<name>A0A223EFM1_9BACI</name>
<accession>A0A223EFM1</accession>
<dbReference type="EMBL" id="CP017704">
    <property type="protein sequence ID" value="ASS94054.1"/>
    <property type="molecule type" value="Genomic_DNA"/>
</dbReference>
<gene>
    <name evidence="2" type="ORF">BS1321_08875</name>
</gene>
<keyword evidence="1" id="KW-0472">Membrane</keyword>
<evidence type="ECO:0000313" key="2">
    <source>
        <dbReference type="EMBL" id="ASS94054.1"/>
    </source>
</evidence>
<keyword evidence="1" id="KW-0812">Transmembrane</keyword>
<protein>
    <submittedName>
        <fullName evidence="2">Uncharacterized protein</fullName>
    </submittedName>
</protein>
<sequence length="62" mass="7135">MEVGSLIEVPLLLFNKFCKTLLKADLRLLLPVPELPVPELTVLLSFLFDTAIIPLFYKFTHY</sequence>
<dbReference type="AlphaFoldDB" id="A0A223EFM1"/>
<evidence type="ECO:0000256" key="1">
    <source>
        <dbReference type="SAM" id="Phobius"/>
    </source>
</evidence>
<feature type="transmembrane region" description="Helical" evidence="1">
    <location>
        <begin position="40"/>
        <end position="57"/>
    </location>
</feature>
<keyword evidence="1" id="KW-1133">Transmembrane helix</keyword>
<evidence type="ECO:0000313" key="3">
    <source>
        <dbReference type="Proteomes" id="UP000214618"/>
    </source>
</evidence>
<dbReference type="Proteomes" id="UP000214618">
    <property type="component" value="Chromosome"/>
</dbReference>
<proteinExistence type="predicted"/>